<name>A0A1I4CPK6_9HYPH</name>
<dbReference type="InterPro" id="IPR002569">
    <property type="entry name" value="Met_Sox_Rdtase_MsrA_dom"/>
</dbReference>
<dbReference type="Gene3D" id="3.30.1060.10">
    <property type="entry name" value="Peptide methionine sulphoxide reductase MsrA"/>
    <property type="match status" value="1"/>
</dbReference>
<dbReference type="SUPFAM" id="SSF52540">
    <property type="entry name" value="P-loop containing nucleoside triphosphate hydrolases"/>
    <property type="match status" value="1"/>
</dbReference>
<evidence type="ECO:0000313" key="14">
    <source>
        <dbReference type="Proteomes" id="UP000198755"/>
    </source>
</evidence>
<dbReference type="InterPro" id="IPR036509">
    <property type="entry name" value="Met_Sox_Rdtase_MsrA_sf"/>
</dbReference>
<gene>
    <name evidence="13" type="ORF">SAMN05444581_1257</name>
</gene>
<keyword evidence="9" id="KW-1133">Transmembrane helix</keyword>
<dbReference type="EC" id="1.8.4.11" evidence="1"/>
<sequence length="428" mass="47612">MRTGLWPGKVVTDVTPAGDFCEAEPEHQDYLERYPNGYTCRFPRPNWKLPPARTNSLAHRVAHLIISGADPRRILLMTFSHRAAAEMSRRVEPTAAARHQPSFESSEPPEVFLSANGAPVRLEAWVEESRASRSLHLSSRQATSCDANRPPEQTMTVLRLLFERLLVFGLGVLTVWVIAFVVFHSADRRLPLALALAVTYSLAAYVILPRAIRLGLRILHRGHVPSYTTTGDGLPGDPVNLTLIGTRDQLRRAFAAAGWHEADALSLRSSWRMVAAFVLNRPYPTAPFSTLYLFGRGQDIGFQRPIGGSPRKRNHVRFWAISIERAEAELNTPEFWRNAAPPQDREPLIWVGAGTRDTGLSLTRLTFQVTHATDADTNAERDFIVGELEGCGVIANVRAHLPGERLVIGKVNRYVTDGRVTVADLNLD</sequence>
<feature type="transmembrane region" description="Helical" evidence="9">
    <location>
        <begin position="190"/>
        <end position="208"/>
    </location>
</feature>
<dbReference type="Pfam" id="PF00580">
    <property type="entry name" value="UvrD-helicase"/>
    <property type="match status" value="1"/>
</dbReference>
<evidence type="ECO:0000259" key="12">
    <source>
        <dbReference type="Pfam" id="PF14067"/>
    </source>
</evidence>
<evidence type="ECO:0000313" key="13">
    <source>
        <dbReference type="EMBL" id="SFK82189.1"/>
    </source>
</evidence>
<dbReference type="Pfam" id="PF14067">
    <property type="entry name" value="LssY_C"/>
    <property type="match status" value="1"/>
</dbReference>
<dbReference type="GO" id="GO:0016787">
    <property type="term" value="F:hydrolase activity"/>
    <property type="evidence" value="ECO:0007669"/>
    <property type="project" value="UniProtKB-KW"/>
</dbReference>
<evidence type="ECO:0000256" key="1">
    <source>
        <dbReference type="ARBA" id="ARBA00012502"/>
    </source>
</evidence>
<dbReference type="Gene3D" id="3.40.50.300">
    <property type="entry name" value="P-loop containing nucleotide triphosphate hydrolases"/>
    <property type="match status" value="1"/>
</dbReference>
<protein>
    <recommendedName>
        <fullName evidence="1">peptide-methionine (S)-S-oxide reductase</fullName>
        <ecNumber evidence="1">1.8.4.11</ecNumber>
    </recommendedName>
</protein>
<keyword evidence="9" id="KW-0812">Transmembrane</keyword>
<feature type="domain" description="LssY-like C-terminal" evidence="12">
    <location>
        <begin position="223"/>
        <end position="419"/>
    </location>
</feature>
<dbReference type="GO" id="GO:0004386">
    <property type="term" value="F:helicase activity"/>
    <property type="evidence" value="ECO:0007669"/>
    <property type="project" value="UniProtKB-KW"/>
</dbReference>
<dbReference type="InterPro" id="IPR014016">
    <property type="entry name" value="UvrD-like_ATP-bd"/>
</dbReference>
<keyword evidence="9" id="KW-0472">Membrane</keyword>
<evidence type="ECO:0000256" key="2">
    <source>
        <dbReference type="ARBA" id="ARBA00022741"/>
    </source>
</evidence>
<accession>A0A1I4CPK6</accession>
<proteinExistence type="predicted"/>
<keyword evidence="4" id="KW-0347">Helicase</keyword>
<dbReference type="EMBL" id="FOSN01000025">
    <property type="protein sequence ID" value="SFK82189.1"/>
    <property type="molecule type" value="Genomic_DNA"/>
</dbReference>
<comment type="catalytic activity">
    <reaction evidence="8">
        <text>[thioredoxin]-disulfide + L-methionine + H2O = L-methionine (S)-S-oxide + [thioredoxin]-dithiol</text>
        <dbReference type="Rhea" id="RHEA:19993"/>
        <dbReference type="Rhea" id="RHEA-COMP:10698"/>
        <dbReference type="Rhea" id="RHEA-COMP:10700"/>
        <dbReference type="ChEBI" id="CHEBI:15377"/>
        <dbReference type="ChEBI" id="CHEBI:29950"/>
        <dbReference type="ChEBI" id="CHEBI:50058"/>
        <dbReference type="ChEBI" id="CHEBI:57844"/>
        <dbReference type="ChEBI" id="CHEBI:58772"/>
        <dbReference type="EC" id="1.8.4.11"/>
    </reaction>
</comment>
<evidence type="ECO:0000256" key="8">
    <source>
        <dbReference type="ARBA" id="ARBA00048782"/>
    </source>
</evidence>
<dbReference type="Pfam" id="PF01625">
    <property type="entry name" value="PMSR"/>
    <property type="match status" value="1"/>
</dbReference>
<reference evidence="13 14" key="1">
    <citation type="submission" date="2016-10" db="EMBL/GenBank/DDBJ databases">
        <authorList>
            <person name="de Groot N.N."/>
        </authorList>
    </citation>
    <scope>NUCLEOTIDE SEQUENCE [LARGE SCALE GENOMIC DNA]</scope>
    <source>
        <strain evidence="13 14">NE2</strain>
    </source>
</reference>
<feature type="transmembrane region" description="Helical" evidence="9">
    <location>
        <begin position="165"/>
        <end position="184"/>
    </location>
</feature>
<evidence type="ECO:0000256" key="7">
    <source>
        <dbReference type="ARBA" id="ARBA00047806"/>
    </source>
</evidence>
<dbReference type="STRING" id="1612308.SAMN05444581_1257"/>
<keyword evidence="3" id="KW-0378">Hydrolase</keyword>
<keyword evidence="14" id="KW-1185">Reference proteome</keyword>
<evidence type="ECO:0000256" key="3">
    <source>
        <dbReference type="ARBA" id="ARBA00022801"/>
    </source>
</evidence>
<evidence type="ECO:0000259" key="10">
    <source>
        <dbReference type="Pfam" id="PF00580"/>
    </source>
</evidence>
<dbReference type="Proteomes" id="UP000198755">
    <property type="component" value="Unassembled WGS sequence"/>
</dbReference>
<keyword evidence="6" id="KW-0560">Oxidoreductase</keyword>
<dbReference type="InterPro" id="IPR025902">
    <property type="entry name" value="LssY-like-C_dom"/>
</dbReference>
<organism evidence="13 14">
    <name type="scientific">Methylocapsa palsarum</name>
    <dbReference type="NCBI Taxonomy" id="1612308"/>
    <lineage>
        <taxon>Bacteria</taxon>
        <taxon>Pseudomonadati</taxon>
        <taxon>Pseudomonadota</taxon>
        <taxon>Alphaproteobacteria</taxon>
        <taxon>Hyphomicrobiales</taxon>
        <taxon>Beijerinckiaceae</taxon>
        <taxon>Methylocapsa</taxon>
    </lineage>
</organism>
<feature type="domain" description="UvrD-like helicase ATP-binding" evidence="10">
    <location>
        <begin position="54"/>
        <end position="94"/>
    </location>
</feature>
<comment type="catalytic activity">
    <reaction evidence="7">
        <text>L-methionyl-[protein] + [thioredoxin]-disulfide + H2O = L-methionyl-(S)-S-oxide-[protein] + [thioredoxin]-dithiol</text>
        <dbReference type="Rhea" id="RHEA:14217"/>
        <dbReference type="Rhea" id="RHEA-COMP:10698"/>
        <dbReference type="Rhea" id="RHEA-COMP:10700"/>
        <dbReference type="Rhea" id="RHEA-COMP:12313"/>
        <dbReference type="Rhea" id="RHEA-COMP:12315"/>
        <dbReference type="ChEBI" id="CHEBI:15377"/>
        <dbReference type="ChEBI" id="CHEBI:16044"/>
        <dbReference type="ChEBI" id="CHEBI:29950"/>
        <dbReference type="ChEBI" id="CHEBI:44120"/>
        <dbReference type="ChEBI" id="CHEBI:50058"/>
        <dbReference type="EC" id="1.8.4.11"/>
    </reaction>
</comment>
<feature type="domain" description="Peptide methionine sulphoxide reductase MsrA" evidence="11">
    <location>
        <begin position="5"/>
        <end position="40"/>
    </location>
</feature>
<dbReference type="AlphaFoldDB" id="A0A1I4CPK6"/>
<keyword evidence="5" id="KW-0067">ATP-binding</keyword>
<dbReference type="GO" id="GO:0008113">
    <property type="term" value="F:peptide-methionine (S)-S-oxide reductase activity"/>
    <property type="evidence" value="ECO:0007669"/>
    <property type="project" value="UniProtKB-EC"/>
</dbReference>
<evidence type="ECO:0000256" key="5">
    <source>
        <dbReference type="ARBA" id="ARBA00022840"/>
    </source>
</evidence>
<dbReference type="GO" id="GO:0005524">
    <property type="term" value="F:ATP binding"/>
    <property type="evidence" value="ECO:0007669"/>
    <property type="project" value="UniProtKB-KW"/>
</dbReference>
<dbReference type="InterPro" id="IPR027417">
    <property type="entry name" value="P-loop_NTPase"/>
</dbReference>
<evidence type="ECO:0000259" key="11">
    <source>
        <dbReference type="Pfam" id="PF01625"/>
    </source>
</evidence>
<evidence type="ECO:0000256" key="9">
    <source>
        <dbReference type="SAM" id="Phobius"/>
    </source>
</evidence>
<evidence type="ECO:0000256" key="4">
    <source>
        <dbReference type="ARBA" id="ARBA00022806"/>
    </source>
</evidence>
<keyword evidence="2" id="KW-0547">Nucleotide-binding</keyword>
<evidence type="ECO:0000256" key="6">
    <source>
        <dbReference type="ARBA" id="ARBA00023002"/>
    </source>
</evidence>
<dbReference type="SUPFAM" id="SSF55068">
    <property type="entry name" value="Peptide methionine sulfoxide reductase"/>
    <property type="match status" value="1"/>
</dbReference>